<dbReference type="SUPFAM" id="SSF54523">
    <property type="entry name" value="Pili subunits"/>
    <property type="match status" value="1"/>
</dbReference>
<dbReference type="NCBIfam" id="TIGR04294">
    <property type="entry name" value="pre_pil_HX9DG"/>
    <property type="match status" value="1"/>
</dbReference>
<sequence>MLSKSLPTHKSKRSGFTLIELLTVIAIVAVLGAIIVPIIGGAREKSDAVKSLTNLRSMGQGLNIVIVDGAPGGLPPGYYPFYGGIWDEGWGSYGWPDLIGEKLGFVENRDNKSVWSVDRKASIFFNPLVDHEGPFEAGSHHYGYNLQHLCGTHWRHSNNRSAGIFKTDQRKEKIAVRVDEIVYPSRMVVIAECSVDGANDHAIASWAPPSSAYNGGGHYLFADGHVEWMDFNHVMDNFDYYFKPQSGKLKTNG</sequence>
<dbReference type="PANTHER" id="PTHR30093:SF44">
    <property type="entry name" value="TYPE II SECRETION SYSTEM CORE PROTEIN G"/>
    <property type="match status" value="1"/>
</dbReference>
<accession>A0AAQ3LAC1</accession>
<dbReference type="NCBIfam" id="TIGR02532">
    <property type="entry name" value="IV_pilin_GFxxxE"/>
    <property type="match status" value="1"/>
</dbReference>
<evidence type="ECO:0000313" key="7">
    <source>
        <dbReference type="EMBL" id="WOO40869.1"/>
    </source>
</evidence>
<dbReference type="Gene3D" id="3.30.700.10">
    <property type="entry name" value="Glycoprotein, Type 4 Pilin"/>
    <property type="match status" value="1"/>
</dbReference>
<keyword evidence="8" id="KW-1185">Reference proteome</keyword>
<reference evidence="7 8" key="1">
    <citation type="submission" date="2023-10" db="EMBL/GenBank/DDBJ databases">
        <title>Rubellicoccus peritrichatus gen. nov., sp. nov., isolated from an algae of coral reef tank.</title>
        <authorList>
            <person name="Luo J."/>
        </authorList>
    </citation>
    <scope>NUCLEOTIDE SEQUENCE [LARGE SCALE GENOMIC DNA]</scope>
    <source>
        <strain evidence="7 8">CR14</strain>
    </source>
</reference>
<dbReference type="EMBL" id="CP136920">
    <property type="protein sequence ID" value="WOO40869.1"/>
    <property type="molecule type" value="Genomic_DNA"/>
</dbReference>
<keyword evidence="2" id="KW-0488">Methylation</keyword>
<dbReference type="InterPro" id="IPR012902">
    <property type="entry name" value="N_methyl_site"/>
</dbReference>
<evidence type="ECO:0000256" key="2">
    <source>
        <dbReference type="ARBA" id="ARBA00022481"/>
    </source>
</evidence>
<dbReference type="KEGG" id="puo:RZN69_19775"/>
<dbReference type="GO" id="GO:0016020">
    <property type="term" value="C:membrane"/>
    <property type="evidence" value="ECO:0007669"/>
    <property type="project" value="UniProtKB-SubCell"/>
</dbReference>
<evidence type="ECO:0000313" key="8">
    <source>
        <dbReference type="Proteomes" id="UP001304300"/>
    </source>
</evidence>
<dbReference type="AlphaFoldDB" id="A0AAQ3LAC1"/>
<evidence type="ECO:0000256" key="1">
    <source>
        <dbReference type="ARBA" id="ARBA00004167"/>
    </source>
</evidence>
<organism evidence="7 8">
    <name type="scientific">Rubellicoccus peritrichatus</name>
    <dbReference type="NCBI Taxonomy" id="3080537"/>
    <lineage>
        <taxon>Bacteria</taxon>
        <taxon>Pseudomonadati</taxon>
        <taxon>Verrucomicrobiota</taxon>
        <taxon>Opitutia</taxon>
        <taxon>Puniceicoccales</taxon>
        <taxon>Cerasicoccaceae</taxon>
        <taxon>Rubellicoccus</taxon>
    </lineage>
</organism>
<dbReference type="PANTHER" id="PTHR30093">
    <property type="entry name" value="GENERAL SECRETION PATHWAY PROTEIN G"/>
    <property type="match status" value="1"/>
</dbReference>
<keyword evidence="5 6" id="KW-0472">Membrane</keyword>
<evidence type="ECO:0000256" key="5">
    <source>
        <dbReference type="ARBA" id="ARBA00023136"/>
    </source>
</evidence>
<keyword evidence="4 6" id="KW-1133">Transmembrane helix</keyword>
<dbReference type="RefSeq" id="WP_317833107.1">
    <property type="nucleotide sequence ID" value="NZ_CP136920.1"/>
</dbReference>
<keyword evidence="3 6" id="KW-0812">Transmembrane</keyword>
<evidence type="ECO:0000256" key="4">
    <source>
        <dbReference type="ARBA" id="ARBA00022989"/>
    </source>
</evidence>
<evidence type="ECO:0000256" key="3">
    <source>
        <dbReference type="ARBA" id="ARBA00022692"/>
    </source>
</evidence>
<evidence type="ECO:0000256" key="6">
    <source>
        <dbReference type="SAM" id="Phobius"/>
    </source>
</evidence>
<gene>
    <name evidence="7" type="ORF">RZN69_19775</name>
</gene>
<dbReference type="InterPro" id="IPR027558">
    <property type="entry name" value="Pre_pil_HX9DG_C"/>
</dbReference>
<proteinExistence type="predicted"/>
<dbReference type="InterPro" id="IPR045584">
    <property type="entry name" value="Pilin-like"/>
</dbReference>
<dbReference type="PROSITE" id="PS00409">
    <property type="entry name" value="PROKAR_NTER_METHYL"/>
    <property type="match status" value="1"/>
</dbReference>
<protein>
    <submittedName>
        <fullName evidence="7">Type II secretion system protein</fullName>
    </submittedName>
</protein>
<name>A0AAQ3LAC1_9BACT</name>
<dbReference type="Pfam" id="PF07963">
    <property type="entry name" value="N_methyl"/>
    <property type="match status" value="1"/>
</dbReference>
<dbReference type="Proteomes" id="UP001304300">
    <property type="component" value="Chromosome"/>
</dbReference>
<feature type="transmembrane region" description="Helical" evidence="6">
    <location>
        <begin position="21"/>
        <end position="42"/>
    </location>
</feature>
<comment type="subcellular location">
    <subcellularLocation>
        <location evidence="1">Membrane</location>
        <topology evidence="1">Single-pass membrane protein</topology>
    </subcellularLocation>
</comment>